<feature type="domain" description="ABC transporter" evidence="6">
    <location>
        <begin position="7"/>
        <end position="244"/>
    </location>
</feature>
<protein>
    <recommendedName>
        <fullName evidence="6">ABC transporter domain-containing protein</fullName>
    </recommendedName>
</protein>
<dbReference type="InterPro" id="IPR017871">
    <property type="entry name" value="ABC_transporter-like_CS"/>
</dbReference>
<comment type="caution">
    <text evidence="7">The sequence shown here is derived from an EMBL/GenBank/DDBJ whole genome shotgun (WGS) entry which is preliminary data.</text>
</comment>
<evidence type="ECO:0000256" key="5">
    <source>
        <dbReference type="ARBA" id="ARBA00022970"/>
    </source>
</evidence>
<keyword evidence="8" id="KW-1185">Reference proteome</keyword>
<dbReference type="Proteomes" id="UP000070341">
    <property type="component" value="Unassembled WGS sequence"/>
</dbReference>
<dbReference type="PANTHER" id="PTHR43820:SF4">
    <property type="entry name" value="HIGH-AFFINITY BRANCHED-CHAIN AMINO ACID TRANSPORT ATP-BINDING PROTEIN LIVF"/>
    <property type="match status" value="1"/>
</dbReference>
<keyword evidence="4" id="KW-0067">ATP-binding</keyword>
<dbReference type="GO" id="GO:0016887">
    <property type="term" value="F:ATP hydrolysis activity"/>
    <property type="evidence" value="ECO:0007669"/>
    <property type="project" value="InterPro"/>
</dbReference>
<dbReference type="GO" id="GO:0015658">
    <property type="term" value="F:branched-chain amino acid transmembrane transporter activity"/>
    <property type="evidence" value="ECO:0007669"/>
    <property type="project" value="TreeGrafter"/>
</dbReference>
<reference evidence="7 8" key="1">
    <citation type="journal article" date="2016" name="Sci. Rep.">
        <title>Metabolic traits of an uncultured archaeal lineage -MSBL1- from brine pools of the Red Sea.</title>
        <authorList>
            <person name="Mwirichia R."/>
            <person name="Alam I."/>
            <person name="Rashid M."/>
            <person name="Vinu M."/>
            <person name="Ba-Alawi W."/>
            <person name="Anthony Kamau A."/>
            <person name="Kamanda Ngugi D."/>
            <person name="Goker M."/>
            <person name="Klenk H.P."/>
            <person name="Bajic V."/>
            <person name="Stingl U."/>
        </authorList>
    </citation>
    <scope>NUCLEOTIDE SEQUENCE [LARGE SCALE GENOMIC DNA]</scope>
    <source>
        <strain evidence="7">SCGC-AAA259M10</strain>
    </source>
</reference>
<dbReference type="GO" id="GO:0005524">
    <property type="term" value="F:ATP binding"/>
    <property type="evidence" value="ECO:0007669"/>
    <property type="project" value="UniProtKB-KW"/>
</dbReference>
<evidence type="ECO:0000259" key="6">
    <source>
        <dbReference type="PROSITE" id="PS50893"/>
    </source>
</evidence>
<evidence type="ECO:0000256" key="1">
    <source>
        <dbReference type="ARBA" id="ARBA00005417"/>
    </source>
</evidence>
<evidence type="ECO:0000313" key="7">
    <source>
        <dbReference type="EMBL" id="KXB00188.1"/>
    </source>
</evidence>
<dbReference type="PROSITE" id="PS50893">
    <property type="entry name" value="ABC_TRANSPORTER_2"/>
    <property type="match status" value="1"/>
</dbReference>
<dbReference type="InterPro" id="IPR003439">
    <property type="entry name" value="ABC_transporter-like_ATP-bd"/>
</dbReference>
<keyword evidence="3" id="KW-0547">Nucleotide-binding</keyword>
<evidence type="ECO:0000256" key="3">
    <source>
        <dbReference type="ARBA" id="ARBA00022741"/>
    </source>
</evidence>
<dbReference type="Pfam" id="PF00005">
    <property type="entry name" value="ABC_tran"/>
    <property type="match status" value="1"/>
</dbReference>
<dbReference type="InterPro" id="IPR027417">
    <property type="entry name" value="P-loop_NTPase"/>
</dbReference>
<dbReference type="SUPFAM" id="SSF52540">
    <property type="entry name" value="P-loop containing nucleoside triphosphate hydrolases"/>
    <property type="match status" value="1"/>
</dbReference>
<evidence type="ECO:0000256" key="4">
    <source>
        <dbReference type="ARBA" id="ARBA00022840"/>
    </source>
</evidence>
<dbReference type="PROSITE" id="PS00211">
    <property type="entry name" value="ABC_TRANSPORTER_1"/>
    <property type="match status" value="1"/>
</dbReference>
<dbReference type="InterPro" id="IPR052156">
    <property type="entry name" value="BCAA_Transport_ATP-bd_LivF"/>
</dbReference>
<proteinExistence type="inferred from homology"/>
<keyword evidence="2" id="KW-0813">Transport</keyword>
<comment type="similarity">
    <text evidence="1">Belongs to the ABC transporter superfamily.</text>
</comment>
<dbReference type="GO" id="GO:0015807">
    <property type="term" value="P:L-amino acid transport"/>
    <property type="evidence" value="ECO:0007669"/>
    <property type="project" value="TreeGrafter"/>
</dbReference>
<dbReference type="PATRIC" id="fig|1698270.3.peg.295"/>
<evidence type="ECO:0000313" key="8">
    <source>
        <dbReference type="Proteomes" id="UP000070341"/>
    </source>
</evidence>
<organism evidence="7 8">
    <name type="scientific">candidate division MSBL1 archaeon SCGC-AAA259M10</name>
    <dbReference type="NCBI Taxonomy" id="1698270"/>
    <lineage>
        <taxon>Archaea</taxon>
        <taxon>Methanobacteriati</taxon>
        <taxon>Methanobacteriota</taxon>
        <taxon>candidate division MSBL1</taxon>
    </lineage>
</organism>
<dbReference type="CDD" id="cd03224">
    <property type="entry name" value="ABC_TM1139_LivF_branched"/>
    <property type="match status" value="1"/>
</dbReference>
<dbReference type="EMBL" id="LHXU01000017">
    <property type="protein sequence ID" value="KXB00188.1"/>
    <property type="molecule type" value="Genomic_DNA"/>
</dbReference>
<dbReference type="PANTHER" id="PTHR43820">
    <property type="entry name" value="HIGH-AFFINITY BRANCHED-CHAIN AMINO ACID TRANSPORT ATP-BINDING PROTEIN LIVF"/>
    <property type="match status" value="1"/>
</dbReference>
<dbReference type="InterPro" id="IPR003593">
    <property type="entry name" value="AAA+_ATPase"/>
</dbReference>
<dbReference type="Gene3D" id="3.40.50.300">
    <property type="entry name" value="P-loop containing nucleotide triphosphate hydrolases"/>
    <property type="match status" value="1"/>
</dbReference>
<sequence length="248" mass="27593">MAKNKVLTVKNLNSGYGKAQVLDHVSIEAYRGEITLLIGTNESGKTTLLKTICGLVEPWSGEMMYHSDGEEISLVGRVASEIAEMGIVYIPDERSVFPELTVKENLMIGSFREKSRDILDENLEIVYDMFPKLKERSQQNAGTLSGGEKQMVAVGKALMADPDFLLMDEPSLGLAPILVKNLFEIIDRLKEEYGLSIFLTEQNFEQSIKIGDRGYIIVDGEITFEGDKSELKDSEMVSKHYLGGAQED</sequence>
<dbReference type="SMART" id="SM00382">
    <property type="entry name" value="AAA"/>
    <property type="match status" value="1"/>
</dbReference>
<keyword evidence="5" id="KW-0029">Amino-acid transport</keyword>
<name>A0A133V169_9EURY</name>
<evidence type="ECO:0000256" key="2">
    <source>
        <dbReference type="ARBA" id="ARBA00022448"/>
    </source>
</evidence>
<dbReference type="AlphaFoldDB" id="A0A133V169"/>
<gene>
    <name evidence="7" type="ORF">AKJ40_01695</name>
</gene>
<accession>A0A133V169</accession>